<dbReference type="NCBIfam" id="TIGR00006">
    <property type="entry name" value="16S rRNA (cytosine(1402)-N(4))-methyltransferase RsmH"/>
    <property type="match status" value="1"/>
</dbReference>
<dbReference type="HAMAP" id="MF_01007">
    <property type="entry name" value="16SrRNA_methyltr_H"/>
    <property type="match status" value="1"/>
</dbReference>
<comment type="catalytic activity">
    <reaction evidence="7">
        <text>cytidine(1402) in 16S rRNA + S-adenosyl-L-methionine = N(4)-methylcytidine(1402) in 16S rRNA + S-adenosyl-L-homocysteine + H(+)</text>
        <dbReference type="Rhea" id="RHEA:42928"/>
        <dbReference type="Rhea" id="RHEA-COMP:10286"/>
        <dbReference type="Rhea" id="RHEA-COMP:10287"/>
        <dbReference type="ChEBI" id="CHEBI:15378"/>
        <dbReference type="ChEBI" id="CHEBI:57856"/>
        <dbReference type="ChEBI" id="CHEBI:59789"/>
        <dbReference type="ChEBI" id="CHEBI:74506"/>
        <dbReference type="ChEBI" id="CHEBI:82748"/>
        <dbReference type="EC" id="2.1.1.199"/>
    </reaction>
</comment>
<feature type="binding site" evidence="7">
    <location>
        <begin position="35"/>
        <end position="37"/>
    </location>
    <ligand>
        <name>S-adenosyl-L-methionine</name>
        <dbReference type="ChEBI" id="CHEBI:59789"/>
    </ligand>
</feature>
<feature type="binding site" evidence="7">
    <location>
        <position position="55"/>
    </location>
    <ligand>
        <name>S-adenosyl-L-methionine</name>
        <dbReference type="ChEBI" id="CHEBI:59789"/>
    </ligand>
</feature>
<dbReference type="SUPFAM" id="SSF53335">
    <property type="entry name" value="S-adenosyl-L-methionine-dependent methyltransferases"/>
    <property type="match status" value="1"/>
</dbReference>
<comment type="function">
    <text evidence="7">Specifically methylates the N4 position of cytidine in position 1402 (C1402) of 16S rRNA.</text>
</comment>
<organism evidence="8 9">
    <name type="scientific">Candidatus Pantoea edessiphila</name>
    <dbReference type="NCBI Taxonomy" id="2044610"/>
    <lineage>
        <taxon>Bacteria</taxon>
        <taxon>Pseudomonadati</taxon>
        <taxon>Pseudomonadota</taxon>
        <taxon>Gammaproteobacteria</taxon>
        <taxon>Enterobacterales</taxon>
        <taxon>Erwiniaceae</taxon>
        <taxon>Pantoea</taxon>
    </lineage>
</organism>
<reference evidence="8 9" key="1">
    <citation type="journal article" date="2018" name="Genome Biol. Evol.">
        <title>Cladogenesis and Genomic Streamlining in Extracellular Endosymbionts of Tropical Stink Bugs.</title>
        <authorList>
            <person name="Otero-Bravo A."/>
            <person name="Goffredi S."/>
            <person name="Sabree Z.L."/>
        </authorList>
    </citation>
    <scope>NUCLEOTIDE SEQUENCE [LARGE SCALE GENOMIC DNA]</scope>
    <source>
        <strain evidence="8 9">SoEO</strain>
    </source>
</reference>
<dbReference type="InterPro" id="IPR029063">
    <property type="entry name" value="SAM-dependent_MTases_sf"/>
</dbReference>
<dbReference type="FunFam" id="1.10.150.170:FF:000001">
    <property type="entry name" value="Ribosomal RNA small subunit methyltransferase H"/>
    <property type="match status" value="1"/>
</dbReference>
<dbReference type="SUPFAM" id="SSF81799">
    <property type="entry name" value="Putative methyltransferase TM0872, insert domain"/>
    <property type="match status" value="1"/>
</dbReference>
<dbReference type="OrthoDB" id="9806637at2"/>
<evidence type="ECO:0000313" key="8">
    <source>
        <dbReference type="EMBL" id="PPI88647.1"/>
    </source>
</evidence>
<evidence type="ECO:0000256" key="5">
    <source>
        <dbReference type="ARBA" id="ARBA00022679"/>
    </source>
</evidence>
<comment type="caution">
    <text evidence="8">The sequence shown here is derived from an EMBL/GenBank/DDBJ whole genome shotgun (WGS) entry which is preliminary data.</text>
</comment>
<evidence type="ECO:0000313" key="9">
    <source>
        <dbReference type="Proteomes" id="UP000295937"/>
    </source>
</evidence>
<dbReference type="Gene3D" id="3.40.50.150">
    <property type="entry name" value="Vaccinia Virus protein VP39"/>
    <property type="match status" value="1"/>
</dbReference>
<keyword evidence="2 7" id="KW-0963">Cytoplasm</keyword>
<dbReference type="PANTHER" id="PTHR11265">
    <property type="entry name" value="S-ADENOSYL-METHYLTRANSFERASE MRAW"/>
    <property type="match status" value="1"/>
</dbReference>
<evidence type="ECO:0000256" key="1">
    <source>
        <dbReference type="ARBA" id="ARBA00010396"/>
    </source>
</evidence>
<proteinExistence type="inferred from homology"/>
<accession>A0A2P5T239</accession>
<dbReference type="Gene3D" id="1.10.150.170">
    <property type="entry name" value="Putative methyltransferase TM0872, insert domain"/>
    <property type="match status" value="1"/>
</dbReference>
<feature type="binding site" evidence="7">
    <location>
        <position position="79"/>
    </location>
    <ligand>
        <name>S-adenosyl-L-methionine</name>
        <dbReference type="ChEBI" id="CHEBI:59789"/>
    </ligand>
</feature>
<dbReference type="GO" id="GO:0070475">
    <property type="term" value="P:rRNA base methylation"/>
    <property type="evidence" value="ECO:0007669"/>
    <property type="project" value="UniProtKB-UniRule"/>
</dbReference>
<comment type="subcellular location">
    <subcellularLocation>
        <location evidence="7">Cytoplasm</location>
    </subcellularLocation>
</comment>
<dbReference type="PIRSF" id="PIRSF004486">
    <property type="entry name" value="MraW"/>
    <property type="match status" value="1"/>
</dbReference>
<dbReference type="InterPro" id="IPR002903">
    <property type="entry name" value="RsmH"/>
</dbReference>
<dbReference type="RefSeq" id="WP_136132483.1">
    <property type="nucleotide sequence ID" value="NZ_PDKR01000002.1"/>
</dbReference>
<dbReference type="InterPro" id="IPR023397">
    <property type="entry name" value="SAM-dep_MeTrfase_MraW_recog"/>
</dbReference>
<comment type="similarity">
    <text evidence="1 7">Belongs to the methyltransferase superfamily. RsmH family.</text>
</comment>
<evidence type="ECO:0000256" key="6">
    <source>
        <dbReference type="ARBA" id="ARBA00022691"/>
    </source>
</evidence>
<keyword evidence="4 7" id="KW-0489">Methyltransferase</keyword>
<protein>
    <recommendedName>
        <fullName evidence="7">Ribosomal RNA small subunit methyltransferase H</fullName>
        <ecNumber evidence="7">2.1.1.199</ecNumber>
    </recommendedName>
    <alternativeName>
        <fullName evidence="7">16S rRNA m(4)C1402 methyltransferase</fullName>
    </alternativeName>
    <alternativeName>
        <fullName evidence="7">rRNA (cytosine-N(4)-)-methyltransferase RsmH</fullName>
    </alternativeName>
</protein>
<dbReference type="EMBL" id="PDKR01000002">
    <property type="protein sequence ID" value="PPI88647.1"/>
    <property type="molecule type" value="Genomic_DNA"/>
</dbReference>
<feature type="binding site" evidence="7">
    <location>
        <position position="101"/>
    </location>
    <ligand>
        <name>S-adenosyl-L-methionine</name>
        <dbReference type="ChEBI" id="CHEBI:59789"/>
    </ligand>
</feature>
<name>A0A2P5T239_9GAMM</name>
<evidence type="ECO:0000256" key="3">
    <source>
        <dbReference type="ARBA" id="ARBA00022552"/>
    </source>
</evidence>
<dbReference type="PANTHER" id="PTHR11265:SF0">
    <property type="entry name" value="12S RRNA N4-METHYLCYTIDINE METHYLTRANSFERASE"/>
    <property type="match status" value="1"/>
</dbReference>
<keyword evidence="6 7" id="KW-0949">S-adenosyl-L-methionine</keyword>
<dbReference type="Pfam" id="PF01795">
    <property type="entry name" value="Methyltransf_5"/>
    <property type="match status" value="1"/>
</dbReference>
<evidence type="ECO:0000256" key="4">
    <source>
        <dbReference type="ARBA" id="ARBA00022603"/>
    </source>
</evidence>
<dbReference type="Proteomes" id="UP000295937">
    <property type="component" value="Unassembled WGS sequence"/>
</dbReference>
<feature type="binding site" evidence="7">
    <location>
        <position position="108"/>
    </location>
    <ligand>
        <name>S-adenosyl-L-methionine</name>
        <dbReference type="ChEBI" id="CHEBI:59789"/>
    </ligand>
</feature>
<dbReference type="GO" id="GO:0071424">
    <property type="term" value="F:rRNA (cytosine-N4-)-methyltransferase activity"/>
    <property type="evidence" value="ECO:0007669"/>
    <property type="project" value="UniProtKB-UniRule"/>
</dbReference>
<dbReference type="GO" id="GO:0005737">
    <property type="term" value="C:cytoplasm"/>
    <property type="evidence" value="ECO:0007669"/>
    <property type="project" value="UniProtKB-SubCell"/>
</dbReference>
<evidence type="ECO:0000256" key="2">
    <source>
        <dbReference type="ARBA" id="ARBA00022490"/>
    </source>
</evidence>
<dbReference type="EC" id="2.1.1.199" evidence="7"/>
<sequence>MQKIFNHNTVLLNEAVNSLNIKENGNYIDGTFGRGGHSHLILSKLGVKGKLISIDRDPQAILEANNIKDSRFTIIQGNFSKLKTYVSKFDLVGKIDGILLDLGVSSPQLDDNERGFSFIKDGPLDMRMDPSSNIPASDWLLNANEKEIAFVLKSFGEERFAKRIARAIIKHNQKKPITRTTELAEVISSAIPIKVKFKHPATRSFQAIRIWINKELEELKTILEHSISLLSCKGRLSIISFHSLEDRIVKRFMRNHSRNLQIPYGMPIPEEKLIRCNNHRLKLLGKSVPSCLELQINPRSRSSILRVAEKIC</sequence>
<keyword evidence="3 7" id="KW-0698">rRNA processing</keyword>
<keyword evidence="5 7" id="KW-0808">Transferase</keyword>
<gene>
    <name evidence="7" type="primary">rsmH</name>
    <name evidence="8" type="ORF">CRV09_01965</name>
</gene>
<dbReference type="AlphaFoldDB" id="A0A2P5T239"/>
<evidence type="ECO:0000256" key="7">
    <source>
        <dbReference type="HAMAP-Rule" id="MF_01007"/>
    </source>
</evidence>